<evidence type="ECO:0000259" key="10">
    <source>
        <dbReference type="PROSITE" id="PS50011"/>
    </source>
</evidence>
<dbReference type="GO" id="GO:0004674">
    <property type="term" value="F:protein serine/threonine kinase activity"/>
    <property type="evidence" value="ECO:0007669"/>
    <property type="project" value="UniProtKB-KW"/>
</dbReference>
<dbReference type="EMBL" id="MAXA01000036">
    <property type="protein sequence ID" value="OHV43065.1"/>
    <property type="molecule type" value="Genomic_DNA"/>
</dbReference>
<keyword evidence="6 7" id="KW-0067">ATP-binding</keyword>
<feature type="region of interest" description="Disordered" evidence="8">
    <location>
        <begin position="343"/>
        <end position="398"/>
    </location>
</feature>
<dbReference type="InterPro" id="IPR017441">
    <property type="entry name" value="Protein_kinase_ATP_BS"/>
</dbReference>
<evidence type="ECO:0000256" key="4">
    <source>
        <dbReference type="ARBA" id="ARBA00022741"/>
    </source>
</evidence>
<keyword evidence="5 11" id="KW-0418">Kinase</keyword>
<dbReference type="PROSITE" id="PS50011">
    <property type="entry name" value="PROTEIN_KINASE_DOM"/>
    <property type="match status" value="1"/>
</dbReference>
<dbReference type="PANTHER" id="PTHR43289:SF6">
    <property type="entry name" value="SERINE_THREONINE-PROTEIN KINASE NEKL-3"/>
    <property type="match status" value="1"/>
</dbReference>
<dbReference type="PANTHER" id="PTHR43289">
    <property type="entry name" value="MITOGEN-ACTIVATED PROTEIN KINASE KINASE KINASE 20-RELATED"/>
    <property type="match status" value="1"/>
</dbReference>
<dbReference type="GO" id="GO:0005524">
    <property type="term" value="F:ATP binding"/>
    <property type="evidence" value="ECO:0007669"/>
    <property type="project" value="UniProtKB-UniRule"/>
</dbReference>
<keyword evidence="2 11" id="KW-0723">Serine/threonine-protein kinase</keyword>
<dbReference type="Pfam" id="PF00069">
    <property type="entry name" value="Pkinase"/>
    <property type="match status" value="1"/>
</dbReference>
<evidence type="ECO:0000256" key="2">
    <source>
        <dbReference type="ARBA" id="ARBA00022527"/>
    </source>
</evidence>
<gene>
    <name evidence="11" type="ORF">BBK14_10525</name>
</gene>
<feature type="domain" description="Protein kinase" evidence="10">
    <location>
        <begin position="5"/>
        <end position="262"/>
    </location>
</feature>
<protein>
    <recommendedName>
        <fullName evidence="1">non-specific serine/threonine protein kinase</fullName>
        <ecNumber evidence="1">2.7.11.1</ecNumber>
    </recommendedName>
</protein>
<accession>A0A1S1RC89</accession>
<organism evidence="11 12">
    <name type="scientific">Parafrankia soli</name>
    <dbReference type="NCBI Taxonomy" id="2599596"/>
    <lineage>
        <taxon>Bacteria</taxon>
        <taxon>Bacillati</taxon>
        <taxon>Actinomycetota</taxon>
        <taxon>Actinomycetes</taxon>
        <taxon>Frankiales</taxon>
        <taxon>Frankiaceae</taxon>
        <taxon>Parafrankia</taxon>
    </lineage>
</organism>
<dbReference type="PROSITE" id="PS00107">
    <property type="entry name" value="PROTEIN_KINASE_ATP"/>
    <property type="match status" value="1"/>
</dbReference>
<feature type="compositionally biased region" description="Low complexity" evidence="8">
    <location>
        <begin position="386"/>
        <end position="397"/>
    </location>
</feature>
<dbReference type="SUPFAM" id="SSF56112">
    <property type="entry name" value="Protein kinase-like (PK-like)"/>
    <property type="match status" value="1"/>
</dbReference>
<evidence type="ECO:0000313" key="12">
    <source>
        <dbReference type="Proteomes" id="UP000179769"/>
    </source>
</evidence>
<keyword evidence="9" id="KW-0472">Membrane</keyword>
<dbReference type="EC" id="2.7.11.1" evidence="1"/>
<sequence length="519" mass="54522">MISGYRFLHDIGHGGFSTVHLAEQEIFDRRVAVKIMHADLRDPDAERRFVRECRATGRLTGNRHIITVFDAGTTSDHRPYIAMEYFPGGTLSQRLRESGPLPVREAVALMIPITRALGAAHRHGILHRDLKPANILLRGPGDPVLSDFGIASVGEGADAATVSAAFTAGYAAPEVMLGEQPGIASDVFALGATLFALLNGSTPFPGRTVVQIVARIQADDMESTTREDIPVRLTDLLRRMLAAEPTRRPGTEQIAAELDAVLAAVDAVGAPAGPFPDASDRLPGQPPDNQVPGQPRPPRRTTPRQTTPRRRFPPRWVLLAGPVALLALAALLLVVLTGGGTDQADGTSPSVDPGATQPGTSPGAGLTTGPTPPSGPSSSPGGGPAGTSPGPAGPAGSCGYQAATAADYRDRRFEERFMCATSVDSPVYANVATDDGQPLDDSGLMRASTTVWVICQLEGRPNPVLDGRTNTWWLYTQGDLARPNAFGYTGSWGYLPATAVRDSVQGEPVGGVPACPGPL</sequence>
<evidence type="ECO:0000256" key="3">
    <source>
        <dbReference type="ARBA" id="ARBA00022679"/>
    </source>
</evidence>
<comment type="caution">
    <text evidence="11">The sequence shown here is derived from an EMBL/GenBank/DDBJ whole genome shotgun (WGS) entry which is preliminary data.</text>
</comment>
<dbReference type="Gene3D" id="3.30.200.20">
    <property type="entry name" value="Phosphorylase Kinase, domain 1"/>
    <property type="match status" value="1"/>
</dbReference>
<dbReference type="InterPro" id="IPR008271">
    <property type="entry name" value="Ser/Thr_kinase_AS"/>
</dbReference>
<evidence type="ECO:0000256" key="1">
    <source>
        <dbReference type="ARBA" id="ARBA00012513"/>
    </source>
</evidence>
<keyword evidence="12" id="KW-1185">Reference proteome</keyword>
<dbReference type="InterPro" id="IPR000719">
    <property type="entry name" value="Prot_kinase_dom"/>
</dbReference>
<dbReference type="CDD" id="cd14014">
    <property type="entry name" value="STKc_PknB_like"/>
    <property type="match status" value="1"/>
</dbReference>
<name>A0A1S1RC89_9ACTN</name>
<evidence type="ECO:0000256" key="7">
    <source>
        <dbReference type="PROSITE-ProRule" id="PRU10141"/>
    </source>
</evidence>
<keyword evidence="9" id="KW-1133">Transmembrane helix</keyword>
<feature type="compositionally biased region" description="Low complexity" evidence="8">
    <location>
        <begin position="358"/>
        <end position="369"/>
    </location>
</feature>
<dbReference type="InterPro" id="IPR011009">
    <property type="entry name" value="Kinase-like_dom_sf"/>
</dbReference>
<proteinExistence type="predicted"/>
<reference evidence="12" key="1">
    <citation type="submission" date="2016-07" db="EMBL/GenBank/DDBJ databases">
        <title>Frankia sp. NRRL B-16219 Genome sequencing.</title>
        <authorList>
            <person name="Ghodhbane-Gtari F."/>
            <person name="Swanson E."/>
            <person name="Gueddou A."/>
            <person name="Louati M."/>
            <person name="Nouioui I."/>
            <person name="Hezbri K."/>
            <person name="Abebe-Akele F."/>
            <person name="Simpson S."/>
            <person name="Morris K."/>
            <person name="Thomas K."/>
            <person name="Gtari M."/>
            <person name="Tisa L.S."/>
        </authorList>
    </citation>
    <scope>NUCLEOTIDE SEQUENCE [LARGE SCALE GENOMIC DNA]</scope>
    <source>
        <strain evidence="12">NRRL B-16219</strain>
    </source>
</reference>
<dbReference type="SMART" id="SM00220">
    <property type="entry name" value="S_TKc"/>
    <property type="match status" value="1"/>
</dbReference>
<evidence type="ECO:0000256" key="8">
    <source>
        <dbReference type="SAM" id="MobiDB-lite"/>
    </source>
</evidence>
<evidence type="ECO:0000256" key="5">
    <source>
        <dbReference type="ARBA" id="ARBA00022777"/>
    </source>
</evidence>
<feature type="compositionally biased region" description="Basic residues" evidence="8">
    <location>
        <begin position="297"/>
        <end position="313"/>
    </location>
</feature>
<evidence type="ECO:0000256" key="9">
    <source>
        <dbReference type="SAM" id="Phobius"/>
    </source>
</evidence>
<feature type="transmembrane region" description="Helical" evidence="9">
    <location>
        <begin position="316"/>
        <end position="336"/>
    </location>
</feature>
<dbReference type="RefSeq" id="WP_020458294.1">
    <property type="nucleotide sequence ID" value="NZ_MAXA01000036.1"/>
</dbReference>
<feature type="binding site" evidence="7">
    <location>
        <position position="34"/>
    </location>
    <ligand>
        <name>ATP</name>
        <dbReference type="ChEBI" id="CHEBI:30616"/>
    </ligand>
</feature>
<dbReference type="Gene3D" id="1.10.510.10">
    <property type="entry name" value="Transferase(Phosphotransferase) domain 1"/>
    <property type="match status" value="1"/>
</dbReference>
<evidence type="ECO:0000256" key="6">
    <source>
        <dbReference type="ARBA" id="ARBA00022840"/>
    </source>
</evidence>
<keyword evidence="9" id="KW-0812">Transmembrane</keyword>
<keyword evidence="3" id="KW-0808">Transferase</keyword>
<dbReference type="PROSITE" id="PS00108">
    <property type="entry name" value="PROTEIN_KINASE_ST"/>
    <property type="match status" value="1"/>
</dbReference>
<evidence type="ECO:0000313" key="11">
    <source>
        <dbReference type="EMBL" id="OHV43065.1"/>
    </source>
</evidence>
<feature type="region of interest" description="Disordered" evidence="8">
    <location>
        <begin position="272"/>
        <end position="313"/>
    </location>
</feature>
<dbReference type="OrthoDB" id="9762169at2"/>
<dbReference type="Proteomes" id="UP000179769">
    <property type="component" value="Unassembled WGS sequence"/>
</dbReference>
<dbReference type="AlphaFoldDB" id="A0A1S1RC89"/>
<keyword evidence="4 7" id="KW-0547">Nucleotide-binding</keyword>